<dbReference type="OrthoDB" id="9806380at2"/>
<reference evidence="2 3" key="1">
    <citation type="submission" date="2019-03" db="EMBL/GenBank/DDBJ databases">
        <title>Genomic Encyclopedia of Type Strains, Phase IV (KMG-IV): sequencing the most valuable type-strain genomes for metagenomic binning, comparative biology and taxonomic classification.</title>
        <authorList>
            <person name="Goeker M."/>
        </authorList>
    </citation>
    <scope>NUCLEOTIDE SEQUENCE [LARGE SCALE GENOMIC DNA]</scope>
    <source>
        <strain evidence="2 3">DSM 22958</strain>
    </source>
</reference>
<dbReference type="PANTHER" id="PTHR41521">
    <property type="match status" value="1"/>
</dbReference>
<sequence>MAKGYWIGRVDVSDADAYKAYVAANAEAFAKYGARFLVRGGDFEAVEGDARARNVVIEFPSRQAAIDCWNSPEYRRAKALRDGHAVADMVVIDGYDGPQPGEG</sequence>
<dbReference type="RefSeq" id="WP_132004526.1">
    <property type="nucleotide sequence ID" value="NZ_JBHUNN010000002.1"/>
</dbReference>
<gene>
    <name evidence="2" type="ORF">EV666_103292</name>
</gene>
<accession>A0A4R2GVU3</accession>
<dbReference type="SUPFAM" id="SSF54909">
    <property type="entry name" value="Dimeric alpha+beta barrel"/>
    <property type="match status" value="1"/>
</dbReference>
<evidence type="ECO:0000313" key="3">
    <source>
        <dbReference type="Proteomes" id="UP000294881"/>
    </source>
</evidence>
<dbReference type="Proteomes" id="UP000294881">
    <property type="component" value="Unassembled WGS sequence"/>
</dbReference>
<comment type="caution">
    <text evidence="2">The sequence shown here is derived from an EMBL/GenBank/DDBJ whole genome shotgun (WGS) entry which is preliminary data.</text>
</comment>
<dbReference type="InterPro" id="IPR010753">
    <property type="entry name" value="DUF1330"/>
</dbReference>
<dbReference type="EMBL" id="SLWL01000003">
    <property type="protein sequence ID" value="TCO14783.1"/>
    <property type="molecule type" value="Genomic_DNA"/>
</dbReference>
<dbReference type="Gene3D" id="3.30.70.100">
    <property type="match status" value="1"/>
</dbReference>
<dbReference type="PANTHER" id="PTHR41521:SF4">
    <property type="entry name" value="BLR0684 PROTEIN"/>
    <property type="match status" value="1"/>
</dbReference>
<evidence type="ECO:0000259" key="1">
    <source>
        <dbReference type="Pfam" id="PF07045"/>
    </source>
</evidence>
<dbReference type="InterPro" id="IPR011008">
    <property type="entry name" value="Dimeric_a/b-barrel"/>
</dbReference>
<name>A0A4R2GVU3_9HYPH</name>
<feature type="domain" description="DUF1330" evidence="1">
    <location>
        <begin position="3"/>
        <end position="95"/>
    </location>
</feature>
<protein>
    <submittedName>
        <fullName evidence="2">Uncharacterized protein (DUF1330 family)</fullName>
    </submittedName>
</protein>
<dbReference type="AlphaFoldDB" id="A0A4R2GVU3"/>
<organism evidence="2 3">
    <name type="scientific">Camelimonas lactis</name>
    <dbReference type="NCBI Taxonomy" id="659006"/>
    <lineage>
        <taxon>Bacteria</taxon>
        <taxon>Pseudomonadati</taxon>
        <taxon>Pseudomonadota</taxon>
        <taxon>Alphaproteobacteria</taxon>
        <taxon>Hyphomicrobiales</taxon>
        <taxon>Chelatococcaceae</taxon>
        <taxon>Camelimonas</taxon>
    </lineage>
</organism>
<evidence type="ECO:0000313" key="2">
    <source>
        <dbReference type="EMBL" id="TCO14783.1"/>
    </source>
</evidence>
<dbReference type="Pfam" id="PF07045">
    <property type="entry name" value="DUF1330"/>
    <property type="match status" value="1"/>
</dbReference>
<proteinExistence type="predicted"/>
<keyword evidence="3" id="KW-1185">Reference proteome</keyword>